<comment type="caution">
    <text evidence="1">The sequence shown here is derived from an EMBL/GenBank/DDBJ whole genome shotgun (WGS) entry which is preliminary data.</text>
</comment>
<dbReference type="AlphaFoldDB" id="A0A401LSQ8"/>
<dbReference type="SUPFAM" id="SSF56935">
    <property type="entry name" value="Porins"/>
    <property type="match status" value="1"/>
</dbReference>
<name>A0A401LSQ8_9BACE</name>
<sequence length="93" mass="10549">MNMNAGTIKFGTDYGKKFQTVAVSRYANSDITWEKAYKSNLAWEIALFNSLSVELDMFKDHRTNILMSRGDIPSTMGLRTTVRANIGEPQIRN</sequence>
<evidence type="ECO:0000313" key="2">
    <source>
        <dbReference type="Proteomes" id="UP000288079"/>
    </source>
</evidence>
<keyword evidence="2" id="KW-1185">Reference proteome</keyword>
<evidence type="ECO:0000313" key="1">
    <source>
        <dbReference type="EMBL" id="GCB34598.1"/>
    </source>
</evidence>
<gene>
    <name evidence="1" type="ORF">KGMB02408_15430</name>
</gene>
<organism evidence="1 2">
    <name type="scientific">Bacteroides faecalis</name>
    <dbReference type="NCBI Taxonomy" id="2447885"/>
    <lineage>
        <taxon>Bacteria</taxon>
        <taxon>Pseudomonadati</taxon>
        <taxon>Bacteroidota</taxon>
        <taxon>Bacteroidia</taxon>
        <taxon>Bacteroidales</taxon>
        <taxon>Bacteroidaceae</taxon>
        <taxon>Bacteroides</taxon>
    </lineage>
</organism>
<protein>
    <submittedName>
        <fullName evidence="1">Uncharacterized protein</fullName>
    </submittedName>
</protein>
<accession>A0A401LSQ8</accession>
<reference evidence="1 2" key="1">
    <citation type="submission" date="2018-10" db="EMBL/GenBank/DDBJ databases">
        <title>Draft Genome Sequence of Bacteroides sp. KCTC 15687.</title>
        <authorList>
            <person name="Yu S.Y."/>
            <person name="Kim J.S."/>
            <person name="Oh B.S."/>
            <person name="Park S.H."/>
            <person name="Kang S.W."/>
            <person name="Park J.E."/>
            <person name="Choi S.H."/>
            <person name="Han K.I."/>
            <person name="Lee K.C."/>
            <person name="Eom M.K."/>
            <person name="Suh M.K."/>
            <person name="Lee D.H."/>
            <person name="Yoon H."/>
            <person name="Kim B."/>
            <person name="Yang S.J."/>
            <person name="Lee J.S."/>
            <person name="Lee J.H."/>
        </authorList>
    </citation>
    <scope>NUCLEOTIDE SEQUENCE [LARGE SCALE GENOMIC DNA]</scope>
    <source>
        <strain evidence="1 2">KCTC 15687</strain>
    </source>
</reference>
<dbReference type="EMBL" id="BHWB01000003">
    <property type="protein sequence ID" value="GCB34598.1"/>
    <property type="molecule type" value="Genomic_DNA"/>
</dbReference>
<dbReference type="Proteomes" id="UP000288079">
    <property type="component" value="Unassembled WGS sequence"/>
</dbReference>
<proteinExistence type="predicted"/>